<keyword evidence="1" id="KW-0812">Transmembrane</keyword>
<name>A0A1U9NJ17_9BACT</name>
<dbReference type="Proteomes" id="UP000189674">
    <property type="component" value="Chromosome"/>
</dbReference>
<accession>A0A1U9NJ17</accession>
<feature type="domain" description="EamA" evidence="2">
    <location>
        <begin position="145"/>
        <end position="269"/>
    </location>
</feature>
<feature type="transmembrane region" description="Helical" evidence="1">
    <location>
        <begin position="231"/>
        <end position="251"/>
    </location>
</feature>
<feature type="transmembrane region" description="Helical" evidence="1">
    <location>
        <begin position="90"/>
        <end position="111"/>
    </location>
</feature>
<keyword evidence="1" id="KW-1133">Transmembrane helix</keyword>
<feature type="domain" description="EamA" evidence="2">
    <location>
        <begin position="11"/>
        <end position="135"/>
    </location>
</feature>
<dbReference type="KEGG" id="alus:STSP2_00965"/>
<organism evidence="3 4">
    <name type="scientific">Anaerohalosphaera lusitana</name>
    <dbReference type="NCBI Taxonomy" id="1936003"/>
    <lineage>
        <taxon>Bacteria</taxon>
        <taxon>Pseudomonadati</taxon>
        <taxon>Planctomycetota</taxon>
        <taxon>Phycisphaerae</taxon>
        <taxon>Sedimentisphaerales</taxon>
        <taxon>Anaerohalosphaeraceae</taxon>
        <taxon>Anaerohalosphaera</taxon>
    </lineage>
</organism>
<dbReference type="OrthoDB" id="9814731at2"/>
<dbReference type="PANTHER" id="PTHR22911:SF79">
    <property type="entry name" value="MOBA-LIKE NTP TRANSFERASE DOMAIN-CONTAINING PROTEIN"/>
    <property type="match status" value="1"/>
</dbReference>
<reference evidence="4" key="1">
    <citation type="submission" date="2017-02" db="EMBL/GenBank/DDBJ databases">
        <title>Comparative genomics and description of representatives of a novel lineage of planctomycetes thriving in anoxic sediments.</title>
        <authorList>
            <person name="Spring S."/>
            <person name="Bunk B."/>
            <person name="Sproer C."/>
        </authorList>
    </citation>
    <scope>NUCLEOTIDE SEQUENCE [LARGE SCALE GENOMIC DNA]</scope>
    <source>
        <strain evidence="4">ST-NAGAB-D1</strain>
    </source>
</reference>
<dbReference type="InterPro" id="IPR000620">
    <property type="entry name" value="EamA_dom"/>
</dbReference>
<evidence type="ECO:0000313" key="3">
    <source>
        <dbReference type="EMBL" id="AQT67815.1"/>
    </source>
</evidence>
<evidence type="ECO:0000259" key="2">
    <source>
        <dbReference type="Pfam" id="PF00892"/>
    </source>
</evidence>
<feature type="transmembrane region" description="Helical" evidence="1">
    <location>
        <begin position="143"/>
        <end position="164"/>
    </location>
</feature>
<feature type="transmembrane region" description="Helical" evidence="1">
    <location>
        <begin position="118"/>
        <end position="137"/>
    </location>
</feature>
<evidence type="ECO:0000256" key="1">
    <source>
        <dbReference type="SAM" id="Phobius"/>
    </source>
</evidence>
<dbReference type="Pfam" id="PF00892">
    <property type="entry name" value="EamA"/>
    <property type="match status" value="2"/>
</dbReference>
<feature type="transmembrane region" description="Helical" evidence="1">
    <location>
        <begin position="257"/>
        <end position="278"/>
    </location>
</feature>
<sequence>MTGHVEKERAKGVGLLVATALLWSLGGVLVKSIEWNGMAIGGMRSAIGAVVLAFFMKREWLTFSRVQLAGAVCYIGAVLLYAVANKLTTAANVILLQYTAPIYVALLSGWFLGEKIRLYNWIAIAAAIGGMVLFFVGEVSAEGLWGNVLGVATGLSFGMMMLVMRKQRMEAAMGSIFLGNVFTAVLGLPFMFESMPGAVSWVNLVLLGVVQLGIPYVLYARGISRVKAIDAVMICTLEPILNPVWVLIFVGEVPGEWALAGGVVVLVAVTSNAVEATLRNGKARREKAAG</sequence>
<keyword evidence="4" id="KW-1185">Reference proteome</keyword>
<dbReference type="GO" id="GO:0016020">
    <property type="term" value="C:membrane"/>
    <property type="evidence" value="ECO:0007669"/>
    <property type="project" value="InterPro"/>
</dbReference>
<feature type="transmembrane region" description="Helical" evidence="1">
    <location>
        <begin position="68"/>
        <end position="84"/>
    </location>
</feature>
<evidence type="ECO:0000313" key="4">
    <source>
        <dbReference type="Proteomes" id="UP000189674"/>
    </source>
</evidence>
<dbReference type="RefSeq" id="WP_146660301.1">
    <property type="nucleotide sequence ID" value="NZ_CP019791.1"/>
</dbReference>
<proteinExistence type="predicted"/>
<gene>
    <name evidence="3" type="ORF">STSP2_00965</name>
</gene>
<dbReference type="InterPro" id="IPR037185">
    <property type="entry name" value="EmrE-like"/>
</dbReference>
<feature type="transmembrane region" description="Helical" evidence="1">
    <location>
        <begin position="36"/>
        <end position="56"/>
    </location>
</feature>
<dbReference type="EMBL" id="CP019791">
    <property type="protein sequence ID" value="AQT67815.1"/>
    <property type="molecule type" value="Genomic_DNA"/>
</dbReference>
<feature type="transmembrane region" description="Helical" evidence="1">
    <location>
        <begin position="171"/>
        <end position="192"/>
    </location>
</feature>
<feature type="transmembrane region" description="Helical" evidence="1">
    <location>
        <begin position="198"/>
        <end position="219"/>
    </location>
</feature>
<protein>
    <submittedName>
        <fullName evidence="3">Carboxylate/amino acid/amine transporter</fullName>
    </submittedName>
</protein>
<feature type="transmembrane region" description="Helical" evidence="1">
    <location>
        <begin position="12"/>
        <end position="30"/>
    </location>
</feature>
<dbReference type="SUPFAM" id="SSF103481">
    <property type="entry name" value="Multidrug resistance efflux transporter EmrE"/>
    <property type="match status" value="2"/>
</dbReference>
<keyword evidence="1" id="KW-0472">Membrane</keyword>
<dbReference type="AlphaFoldDB" id="A0A1U9NJ17"/>
<dbReference type="PANTHER" id="PTHR22911">
    <property type="entry name" value="ACYL-MALONYL CONDENSING ENZYME-RELATED"/>
    <property type="match status" value="1"/>
</dbReference>